<evidence type="ECO:0000256" key="9">
    <source>
        <dbReference type="ARBA" id="ARBA00022842"/>
    </source>
</evidence>
<keyword evidence="6" id="KW-0479">Metal-binding</keyword>
<dbReference type="InterPro" id="IPR027417">
    <property type="entry name" value="P-loop_NTPase"/>
</dbReference>
<evidence type="ECO:0000256" key="2">
    <source>
        <dbReference type="ARBA" id="ARBA00007599"/>
    </source>
</evidence>
<accession>A0A1I2AWI5</accession>
<evidence type="ECO:0000256" key="5">
    <source>
        <dbReference type="ARBA" id="ARBA00022694"/>
    </source>
</evidence>
<keyword evidence="13" id="KW-1185">Reference proteome</keyword>
<dbReference type="Gene3D" id="3.40.50.300">
    <property type="entry name" value="P-loop containing nucleotide triphosphate hydrolases"/>
    <property type="match status" value="1"/>
</dbReference>
<dbReference type="GO" id="GO:0002949">
    <property type="term" value="P:tRNA threonylcarbamoyladenosine modification"/>
    <property type="evidence" value="ECO:0007669"/>
    <property type="project" value="InterPro"/>
</dbReference>
<evidence type="ECO:0000256" key="4">
    <source>
        <dbReference type="ARBA" id="ARBA00022490"/>
    </source>
</evidence>
<evidence type="ECO:0000256" key="6">
    <source>
        <dbReference type="ARBA" id="ARBA00022723"/>
    </source>
</evidence>
<protein>
    <recommendedName>
        <fullName evidence="3">tRNA threonylcarbamoyladenosine biosynthesis protein TsaE</fullName>
    </recommendedName>
    <alternativeName>
        <fullName evidence="10">t(6)A37 threonylcarbamoyladenosine biosynthesis protein TsaE</fullName>
    </alternativeName>
</protein>
<evidence type="ECO:0000313" key="12">
    <source>
        <dbReference type="EMBL" id="SFE48077.1"/>
    </source>
</evidence>
<dbReference type="Proteomes" id="UP000198896">
    <property type="component" value="Unassembled WGS sequence"/>
</dbReference>
<gene>
    <name evidence="12" type="ORF">SAMN05216245_10754</name>
</gene>
<dbReference type="GO" id="GO:0005737">
    <property type="term" value="C:cytoplasm"/>
    <property type="evidence" value="ECO:0007669"/>
    <property type="project" value="UniProtKB-SubCell"/>
</dbReference>
<comment type="similarity">
    <text evidence="2">Belongs to the TsaE family.</text>
</comment>
<dbReference type="NCBIfam" id="TIGR00150">
    <property type="entry name" value="T6A_YjeE"/>
    <property type="match status" value="1"/>
</dbReference>
<evidence type="ECO:0000313" key="13">
    <source>
        <dbReference type="Proteomes" id="UP000198896"/>
    </source>
</evidence>
<feature type="region of interest" description="Disordered" evidence="11">
    <location>
        <begin position="1"/>
        <end position="27"/>
    </location>
</feature>
<comment type="subcellular location">
    <subcellularLocation>
        <location evidence="1">Cytoplasm</location>
    </subcellularLocation>
</comment>
<organism evidence="12 13">
    <name type="scientific">Succiniclasticum ruminis DSM 9236</name>
    <dbReference type="NCBI Taxonomy" id="1123323"/>
    <lineage>
        <taxon>Bacteria</taxon>
        <taxon>Bacillati</taxon>
        <taxon>Bacillota</taxon>
        <taxon>Negativicutes</taxon>
        <taxon>Acidaminococcales</taxon>
        <taxon>Acidaminococcaceae</taxon>
        <taxon>Succiniclasticum</taxon>
    </lineage>
</organism>
<dbReference type="InterPro" id="IPR003442">
    <property type="entry name" value="T6A_TsaE"/>
</dbReference>
<dbReference type="RefSeq" id="WP_093913434.1">
    <property type="nucleotide sequence ID" value="NZ_FONL01000007.1"/>
</dbReference>
<dbReference type="Pfam" id="PF02367">
    <property type="entry name" value="TsaE"/>
    <property type="match status" value="1"/>
</dbReference>
<dbReference type="OrthoDB" id="9815896at2"/>
<dbReference type="GO" id="GO:0046872">
    <property type="term" value="F:metal ion binding"/>
    <property type="evidence" value="ECO:0007669"/>
    <property type="project" value="UniProtKB-KW"/>
</dbReference>
<evidence type="ECO:0000256" key="7">
    <source>
        <dbReference type="ARBA" id="ARBA00022741"/>
    </source>
</evidence>
<keyword evidence="8" id="KW-0067">ATP-binding</keyword>
<sequence>MDTHSRNKKHQAEAASDNAGPVPETRPDLTGIIWQKESGKRTSRFFLADENATENFGRLLGALAADGDVYCLSGDLGAGKTLMSKGVCQAVGVEEEDVVSPTFALMNIYNGKTMEVRHFDLYRLDSPEELADIGFYEYVGGEGVSLIEWGDLFQSELPPEYLQVNLTIVPEGRIVELLPIGLRYEAISKEVLRYVNAGA</sequence>
<reference evidence="12 13" key="1">
    <citation type="submission" date="2016-10" db="EMBL/GenBank/DDBJ databases">
        <authorList>
            <person name="de Groot N.N."/>
        </authorList>
    </citation>
    <scope>NUCLEOTIDE SEQUENCE [LARGE SCALE GENOMIC DNA]</scope>
    <source>
        <strain evidence="12 13">DSM 9236</strain>
    </source>
</reference>
<keyword evidence="9" id="KW-0460">Magnesium</keyword>
<evidence type="ECO:0000256" key="8">
    <source>
        <dbReference type="ARBA" id="ARBA00022840"/>
    </source>
</evidence>
<dbReference type="PANTHER" id="PTHR33540">
    <property type="entry name" value="TRNA THREONYLCARBAMOYLADENOSINE BIOSYNTHESIS PROTEIN TSAE"/>
    <property type="match status" value="1"/>
</dbReference>
<dbReference type="EMBL" id="FONL01000007">
    <property type="protein sequence ID" value="SFE48077.1"/>
    <property type="molecule type" value="Genomic_DNA"/>
</dbReference>
<proteinExistence type="inferred from homology"/>
<keyword evidence="5" id="KW-0819">tRNA processing</keyword>
<evidence type="ECO:0000256" key="11">
    <source>
        <dbReference type="SAM" id="MobiDB-lite"/>
    </source>
</evidence>
<dbReference type="STRING" id="1123323.SAMN05216245_10754"/>
<keyword evidence="4" id="KW-0963">Cytoplasm</keyword>
<dbReference type="AlphaFoldDB" id="A0A1I2AWI5"/>
<dbReference type="GO" id="GO:0005524">
    <property type="term" value="F:ATP binding"/>
    <property type="evidence" value="ECO:0007669"/>
    <property type="project" value="UniProtKB-KW"/>
</dbReference>
<name>A0A1I2AWI5_9FIRM</name>
<evidence type="ECO:0000256" key="3">
    <source>
        <dbReference type="ARBA" id="ARBA00019010"/>
    </source>
</evidence>
<dbReference type="PANTHER" id="PTHR33540:SF2">
    <property type="entry name" value="TRNA THREONYLCARBAMOYLADENOSINE BIOSYNTHESIS PROTEIN TSAE"/>
    <property type="match status" value="1"/>
</dbReference>
<keyword evidence="7" id="KW-0547">Nucleotide-binding</keyword>
<evidence type="ECO:0000256" key="1">
    <source>
        <dbReference type="ARBA" id="ARBA00004496"/>
    </source>
</evidence>
<evidence type="ECO:0000256" key="10">
    <source>
        <dbReference type="ARBA" id="ARBA00032441"/>
    </source>
</evidence>
<dbReference type="SUPFAM" id="SSF52540">
    <property type="entry name" value="P-loop containing nucleoside triphosphate hydrolases"/>
    <property type="match status" value="1"/>
</dbReference>